<keyword evidence="2" id="KW-0443">Lipid metabolism</keyword>
<accession>A0A1E7ZAU6</accession>
<keyword evidence="4" id="KW-0378">Hydrolase</keyword>
<dbReference type="Gene3D" id="3.40.50.1820">
    <property type="entry name" value="alpha/beta hydrolase"/>
    <property type="match status" value="1"/>
</dbReference>
<name>A0A1E7ZAU6_9ALTE</name>
<sequence>MADSPLPSQESLFITDKHHQLHLRHIHQNDNGAPVLMIHGAIENGKIFYTESGKGLGCYLAEQGFDVFVADMRGRGKSTPPIRDDQAHDQTDQITRDIPLMIEFIWQRTGQPVHIICHSWGGILVASALARFPKLVEKVRSQVCFGSKRSVYARNPEKLIKVDLIWKWLSPLIARHKGYLPARQYKIGSDDETRESLRQSVHWVKHTPWRDTRDSFDYAAAAQSTTWPPTWHIAAVADHALGHPEDIRRFIRETGNTDSFFTLLSKANGNALDYDHINMLTHPAAREDHFPDLVAWLKKR</sequence>
<dbReference type="GO" id="GO:0016042">
    <property type="term" value="P:lipid catabolic process"/>
    <property type="evidence" value="ECO:0007669"/>
    <property type="project" value="UniProtKB-KW"/>
</dbReference>
<reference evidence="4 5" key="1">
    <citation type="submission" date="2016-08" db="EMBL/GenBank/DDBJ databases">
        <authorList>
            <person name="Seilhamer J.J."/>
        </authorList>
    </citation>
    <scope>NUCLEOTIDE SEQUENCE [LARGE SCALE GENOMIC DNA]</scope>
    <source>
        <strain evidence="4 5">KCTC 42603</strain>
    </source>
</reference>
<dbReference type="PANTHER" id="PTHR11005">
    <property type="entry name" value="LYSOSOMAL ACID LIPASE-RELATED"/>
    <property type="match status" value="1"/>
</dbReference>
<protein>
    <submittedName>
        <fullName evidence="4">Alpha/beta hydrolase</fullName>
    </submittedName>
</protein>
<keyword evidence="5" id="KW-1185">Reference proteome</keyword>
<evidence type="ECO:0000313" key="4">
    <source>
        <dbReference type="EMBL" id="OFC70554.1"/>
    </source>
</evidence>
<dbReference type="InterPro" id="IPR029058">
    <property type="entry name" value="AB_hydrolase_fold"/>
</dbReference>
<evidence type="ECO:0000259" key="3">
    <source>
        <dbReference type="Pfam" id="PF00561"/>
    </source>
</evidence>
<dbReference type="Proteomes" id="UP000175691">
    <property type="component" value="Unassembled WGS sequence"/>
</dbReference>
<feature type="domain" description="AB hydrolase-1" evidence="3">
    <location>
        <begin position="34"/>
        <end position="147"/>
    </location>
</feature>
<dbReference type="Pfam" id="PF00561">
    <property type="entry name" value="Abhydrolase_1"/>
    <property type="match status" value="1"/>
</dbReference>
<evidence type="ECO:0000256" key="1">
    <source>
        <dbReference type="ARBA" id="ARBA00022963"/>
    </source>
</evidence>
<organism evidence="4 5">
    <name type="scientific">Alteromonas confluentis</name>
    <dbReference type="NCBI Taxonomy" id="1656094"/>
    <lineage>
        <taxon>Bacteria</taxon>
        <taxon>Pseudomonadati</taxon>
        <taxon>Pseudomonadota</taxon>
        <taxon>Gammaproteobacteria</taxon>
        <taxon>Alteromonadales</taxon>
        <taxon>Alteromonadaceae</taxon>
        <taxon>Alteromonas/Salinimonas group</taxon>
        <taxon>Alteromonas</taxon>
    </lineage>
</organism>
<gene>
    <name evidence="4" type="ORF">BFC18_12410</name>
</gene>
<dbReference type="AlphaFoldDB" id="A0A1E7ZAU6"/>
<dbReference type="EMBL" id="MDHN01000028">
    <property type="protein sequence ID" value="OFC70554.1"/>
    <property type="molecule type" value="Genomic_DNA"/>
</dbReference>
<evidence type="ECO:0000313" key="5">
    <source>
        <dbReference type="Proteomes" id="UP000175691"/>
    </source>
</evidence>
<dbReference type="SUPFAM" id="SSF53474">
    <property type="entry name" value="alpha/beta-Hydrolases"/>
    <property type="match status" value="1"/>
</dbReference>
<dbReference type="OrthoDB" id="5758827at2"/>
<proteinExistence type="predicted"/>
<comment type="caution">
    <text evidence="4">The sequence shown here is derived from an EMBL/GenBank/DDBJ whole genome shotgun (WGS) entry which is preliminary data.</text>
</comment>
<dbReference type="InterPro" id="IPR000073">
    <property type="entry name" value="AB_hydrolase_1"/>
</dbReference>
<evidence type="ECO:0000256" key="2">
    <source>
        <dbReference type="ARBA" id="ARBA00023098"/>
    </source>
</evidence>
<dbReference type="RefSeq" id="WP_070125627.1">
    <property type="nucleotide sequence ID" value="NZ_MDHN01000028.1"/>
</dbReference>
<dbReference type="GO" id="GO:0016787">
    <property type="term" value="F:hydrolase activity"/>
    <property type="evidence" value="ECO:0007669"/>
    <property type="project" value="UniProtKB-KW"/>
</dbReference>
<keyword evidence="1" id="KW-0442">Lipid degradation</keyword>